<evidence type="ECO:0000313" key="3">
    <source>
        <dbReference type="Proteomes" id="UP000281553"/>
    </source>
</evidence>
<evidence type="ECO:0000259" key="1">
    <source>
        <dbReference type="PROSITE" id="PS50222"/>
    </source>
</evidence>
<protein>
    <recommendedName>
        <fullName evidence="1">EF-hand domain-containing protein</fullName>
    </recommendedName>
</protein>
<accession>A0A3P7P1Q7</accession>
<reference evidence="2 3" key="1">
    <citation type="submission" date="2018-11" db="EMBL/GenBank/DDBJ databases">
        <authorList>
            <consortium name="Pathogen Informatics"/>
        </authorList>
    </citation>
    <scope>NUCLEOTIDE SEQUENCE [LARGE SCALE GENOMIC DNA]</scope>
</reference>
<dbReference type="GO" id="GO:0005509">
    <property type="term" value="F:calcium ion binding"/>
    <property type="evidence" value="ECO:0007669"/>
    <property type="project" value="InterPro"/>
</dbReference>
<evidence type="ECO:0000313" key="2">
    <source>
        <dbReference type="EMBL" id="VDN14659.1"/>
    </source>
</evidence>
<dbReference type="OrthoDB" id="343296at2759"/>
<dbReference type="AlphaFoldDB" id="A0A3P7P1Q7"/>
<sequence>MLQDNVQQAKHKKGHEDFTLLANAKPIPAYYPLTYEQFLEFINSHKVGRHEVSDCTLSTTVLEALTPSEIVDLKALFEQQDSNGDGLLTLSQFKQALSILSLSVERELQETLYQLYCSPGGLLDIDGFLSTVTRLQDTKHNIMDAIRAVFSRMLMAPPQLQNNPLNLKDDNGLSA</sequence>
<feature type="domain" description="EF-hand" evidence="1">
    <location>
        <begin position="68"/>
        <end position="103"/>
    </location>
</feature>
<dbReference type="SUPFAM" id="SSF47473">
    <property type="entry name" value="EF-hand"/>
    <property type="match status" value="1"/>
</dbReference>
<dbReference type="InterPro" id="IPR002048">
    <property type="entry name" value="EF_hand_dom"/>
</dbReference>
<proteinExistence type="predicted"/>
<gene>
    <name evidence="2" type="ORF">DILT_LOCUS10490</name>
</gene>
<dbReference type="Gene3D" id="1.10.238.10">
    <property type="entry name" value="EF-hand"/>
    <property type="match status" value="1"/>
</dbReference>
<dbReference type="Proteomes" id="UP000281553">
    <property type="component" value="Unassembled WGS sequence"/>
</dbReference>
<name>A0A3P7P1Q7_DIBLA</name>
<dbReference type="InterPro" id="IPR011992">
    <property type="entry name" value="EF-hand-dom_pair"/>
</dbReference>
<dbReference type="PROSITE" id="PS50222">
    <property type="entry name" value="EF_HAND_2"/>
    <property type="match status" value="1"/>
</dbReference>
<organism evidence="2 3">
    <name type="scientific">Dibothriocephalus latus</name>
    <name type="common">Fish tapeworm</name>
    <name type="synonym">Diphyllobothrium latum</name>
    <dbReference type="NCBI Taxonomy" id="60516"/>
    <lineage>
        <taxon>Eukaryota</taxon>
        <taxon>Metazoa</taxon>
        <taxon>Spiralia</taxon>
        <taxon>Lophotrochozoa</taxon>
        <taxon>Platyhelminthes</taxon>
        <taxon>Cestoda</taxon>
        <taxon>Eucestoda</taxon>
        <taxon>Diphyllobothriidea</taxon>
        <taxon>Diphyllobothriidae</taxon>
        <taxon>Dibothriocephalus</taxon>
    </lineage>
</organism>
<dbReference type="EMBL" id="UYRU01059926">
    <property type="protein sequence ID" value="VDN14659.1"/>
    <property type="molecule type" value="Genomic_DNA"/>
</dbReference>
<keyword evidence="3" id="KW-1185">Reference proteome</keyword>